<organism evidence="1">
    <name type="scientific">Castor canadensis</name>
    <name type="common">American beaver</name>
    <dbReference type="NCBI Taxonomy" id="51338"/>
    <lineage>
        <taxon>Eukaryota</taxon>
        <taxon>Metazoa</taxon>
        <taxon>Chordata</taxon>
        <taxon>Craniata</taxon>
        <taxon>Vertebrata</taxon>
        <taxon>Euteleostomi</taxon>
        <taxon>Mammalia</taxon>
        <taxon>Eutheria</taxon>
        <taxon>Euarchontoglires</taxon>
        <taxon>Glires</taxon>
        <taxon>Rodentia</taxon>
        <taxon>Castorimorpha</taxon>
        <taxon>Castoridae</taxon>
        <taxon>Castor</taxon>
    </lineage>
</organism>
<proteinExistence type="predicted"/>
<evidence type="ECO:0000313" key="1">
    <source>
        <dbReference type="Ensembl" id="ENSCCNP00000005995.1"/>
    </source>
</evidence>
<accession>A0A8C0ZNE6</accession>
<reference evidence="1" key="1">
    <citation type="submission" date="2023-09" db="UniProtKB">
        <authorList>
            <consortium name="Ensembl"/>
        </authorList>
    </citation>
    <scope>IDENTIFICATION</scope>
</reference>
<protein>
    <submittedName>
        <fullName evidence="1">Uncharacterized protein</fullName>
    </submittedName>
</protein>
<dbReference type="Ensembl" id="ENSCCNT00000007873.1">
    <property type="protein sequence ID" value="ENSCCNP00000005995.1"/>
    <property type="gene ID" value="ENSCCNG00000006336.1"/>
</dbReference>
<name>A0A8C0ZNE6_CASCN</name>
<dbReference type="AlphaFoldDB" id="A0A8C0ZNE6"/>
<sequence>MKFTTWIHKLDSVDMEIKVMCCLMMGIRSEKCVLRQFCHCLNIRVCLKAIWCIQLYILPVID</sequence>